<gene>
    <name evidence="2" type="ORF">PLEPLA_LOCUS9687</name>
</gene>
<keyword evidence="3" id="KW-1185">Reference proteome</keyword>
<feature type="region of interest" description="Disordered" evidence="1">
    <location>
        <begin position="53"/>
        <end position="86"/>
    </location>
</feature>
<feature type="compositionally biased region" description="Low complexity" evidence="1">
    <location>
        <begin position="68"/>
        <end position="86"/>
    </location>
</feature>
<comment type="caution">
    <text evidence="2">The sequence shown here is derived from an EMBL/GenBank/DDBJ whole genome shotgun (WGS) entry which is preliminary data.</text>
</comment>
<sequence>MAAQLPRLLVFIIFTLPSEQPERGRLMGTRDKKVMDKSDGKIKPRRLQRLTPGDALFPPLRLPTTSCSSPRRGLLAGRGSRGSDLLLRGREKEDVKPDQTFVEIQSVIDVDMETPSQGALES</sequence>
<accession>A0A9N7U107</accession>
<evidence type="ECO:0000256" key="1">
    <source>
        <dbReference type="SAM" id="MobiDB-lite"/>
    </source>
</evidence>
<organism evidence="2 3">
    <name type="scientific">Pleuronectes platessa</name>
    <name type="common">European plaice</name>
    <dbReference type="NCBI Taxonomy" id="8262"/>
    <lineage>
        <taxon>Eukaryota</taxon>
        <taxon>Metazoa</taxon>
        <taxon>Chordata</taxon>
        <taxon>Craniata</taxon>
        <taxon>Vertebrata</taxon>
        <taxon>Euteleostomi</taxon>
        <taxon>Actinopterygii</taxon>
        <taxon>Neopterygii</taxon>
        <taxon>Teleostei</taxon>
        <taxon>Neoteleostei</taxon>
        <taxon>Acanthomorphata</taxon>
        <taxon>Carangaria</taxon>
        <taxon>Pleuronectiformes</taxon>
        <taxon>Pleuronectoidei</taxon>
        <taxon>Pleuronectidae</taxon>
        <taxon>Pleuronectes</taxon>
    </lineage>
</organism>
<dbReference type="EMBL" id="CADEAL010000546">
    <property type="protein sequence ID" value="CAB1421799.1"/>
    <property type="molecule type" value="Genomic_DNA"/>
</dbReference>
<evidence type="ECO:0000313" key="2">
    <source>
        <dbReference type="EMBL" id="CAB1421799.1"/>
    </source>
</evidence>
<protein>
    <submittedName>
        <fullName evidence="2">Uncharacterized protein</fullName>
    </submittedName>
</protein>
<proteinExistence type="predicted"/>
<dbReference type="Proteomes" id="UP001153269">
    <property type="component" value="Unassembled WGS sequence"/>
</dbReference>
<evidence type="ECO:0000313" key="3">
    <source>
        <dbReference type="Proteomes" id="UP001153269"/>
    </source>
</evidence>
<name>A0A9N7U107_PLEPL</name>
<feature type="region of interest" description="Disordered" evidence="1">
    <location>
        <begin position="22"/>
        <end position="41"/>
    </location>
</feature>
<dbReference type="AlphaFoldDB" id="A0A9N7U107"/>
<reference evidence="2" key="1">
    <citation type="submission" date="2020-03" db="EMBL/GenBank/DDBJ databases">
        <authorList>
            <person name="Weist P."/>
        </authorList>
    </citation>
    <scope>NUCLEOTIDE SEQUENCE</scope>
</reference>